<dbReference type="Proteomes" id="UP001258315">
    <property type="component" value="Unassembled WGS sequence"/>
</dbReference>
<reference evidence="2" key="1">
    <citation type="submission" date="2023-07" db="EMBL/GenBank/DDBJ databases">
        <title>Functional and genomic diversity of the sorghum phyllosphere microbiome.</title>
        <authorList>
            <person name="Shade A."/>
        </authorList>
    </citation>
    <scope>NUCLEOTIDE SEQUENCE [LARGE SCALE GENOMIC DNA]</scope>
    <source>
        <strain evidence="2">SORGH_AS_0422</strain>
    </source>
</reference>
<evidence type="ECO:0000313" key="1">
    <source>
        <dbReference type="EMBL" id="MDT3401291.1"/>
    </source>
</evidence>
<sequence length="140" mass="15618">MQNQKNLFNLPDWVVVDPALADDPRLRAGEIGQLTYAIVNFDEFYVGFEDVKVRVYGAADLLMVKDANALFQYVEDFGPTLNEYETNAILNAALLEIYAADSGYQKEALKIALQYPSLTDAMLISFESKLKLGRGAKTGR</sequence>
<comment type="caution">
    <text evidence="1">The sequence shown here is derived from an EMBL/GenBank/DDBJ whole genome shotgun (WGS) entry which is preliminary data.</text>
</comment>
<gene>
    <name evidence="1" type="ORF">QE417_000363</name>
</gene>
<accession>A0ABU3GP44</accession>
<protein>
    <submittedName>
        <fullName evidence="1">Uncharacterized protein</fullName>
    </submittedName>
</protein>
<keyword evidence="2" id="KW-1185">Reference proteome</keyword>
<dbReference type="RefSeq" id="WP_311947148.1">
    <property type="nucleotide sequence ID" value="NZ_JAVLVU010000001.1"/>
</dbReference>
<name>A0ABU3GP44_9SPHI</name>
<dbReference type="EMBL" id="JAVLVU010000001">
    <property type="protein sequence ID" value="MDT3401291.1"/>
    <property type="molecule type" value="Genomic_DNA"/>
</dbReference>
<evidence type="ECO:0000313" key="2">
    <source>
        <dbReference type="Proteomes" id="UP001258315"/>
    </source>
</evidence>
<organism evidence="1 2">
    <name type="scientific">Mucilaginibacter terrae</name>
    <dbReference type="NCBI Taxonomy" id="1955052"/>
    <lineage>
        <taxon>Bacteria</taxon>
        <taxon>Pseudomonadati</taxon>
        <taxon>Bacteroidota</taxon>
        <taxon>Sphingobacteriia</taxon>
        <taxon>Sphingobacteriales</taxon>
        <taxon>Sphingobacteriaceae</taxon>
        <taxon>Mucilaginibacter</taxon>
    </lineage>
</organism>
<proteinExistence type="predicted"/>